<reference evidence="2 3" key="1">
    <citation type="submission" date="2016-11" db="EMBL/GenBank/DDBJ databases">
        <authorList>
            <person name="Jaros S."/>
            <person name="Januszkiewicz K."/>
            <person name="Wedrychowicz H."/>
        </authorList>
    </citation>
    <scope>NUCLEOTIDE SEQUENCE [LARGE SCALE GENOMIC DNA]</scope>
    <source>
        <strain evidence="2 3">Con a/3</strain>
    </source>
</reference>
<dbReference type="Proteomes" id="UP000188597">
    <property type="component" value="Unassembled WGS sequence"/>
</dbReference>
<dbReference type="AlphaFoldDB" id="A0A1V3G8N4"/>
<organism evidence="2 3">
    <name type="scientific">Fictibacillus arsenicus</name>
    <dbReference type="NCBI Taxonomy" id="255247"/>
    <lineage>
        <taxon>Bacteria</taxon>
        <taxon>Bacillati</taxon>
        <taxon>Bacillota</taxon>
        <taxon>Bacilli</taxon>
        <taxon>Bacillales</taxon>
        <taxon>Fictibacillaceae</taxon>
        <taxon>Fictibacillus</taxon>
    </lineage>
</organism>
<evidence type="ECO:0000256" key="1">
    <source>
        <dbReference type="SAM" id="Phobius"/>
    </source>
</evidence>
<keyword evidence="1" id="KW-1133">Transmembrane helix</keyword>
<evidence type="ECO:0000313" key="2">
    <source>
        <dbReference type="EMBL" id="OOE12637.1"/>
    </source>
</evidence>
<name>A0A1V3G8N4_9BACL</name>
<dbReference type="EMBL" id="MQMF01000002">
    <property type="protein sequence ID" value="OOE12637.1"/>
    <property type="molecule type" value="Genomic_DNA"/>
</dbReference>
<keyword evidence="1" id="KW-0472">Membrane</keyword>
<gene>
    <name evidence="2" type="ORF">UN64_11250</name>
</gene>
<comment type="caution">
    <text evidence="2">The sequence shown here is derived from an EMBL/GenBank/DDBJ whole genome shotgun (WGS) entry which is preliminary data.</text>
</comment>
<proteinExistence type="predicted"/>
<accession>A0A1V3G8N4</accession>
<evidence type="ECO:0000313" key="3">
    <source>
        <dbReference type="Proteomes" id="UP000188597"/>
    </source>
</evidence>
<keyword evidence="1" id="KW-0812">Transmembrane</keyword>
<sequence length="72" mass="8190">MVYTIISLLIIGAILLIDKRKLKKYKNSKDLWVYFGILGLGFVLLLIHSSGRTLPTPLYWISAVLKPIISIF</sequence>
<feature type="transmembrane region" description="Helical" evidence="1">
    <location>
        <begin position="31"/>
        <end position="50"/>
    </location>
</feature>
<protein>
    <submittedName>
        <fullName evidence="2">Uncharacterized protein</fullName>
    </submittedName>
</protein>